<accession>A0A1B4V8C1</accession>
<sequence length="255" mass="26723">MDGGGNGRAPERPAWEAWAALAPLLLSLVLSAPAAGAEGSYYFELSAGFKTGDFGTPTDNDLYYLSPALGYVAPRYDLSVTVPYLSLTTETAGRSNTETGAGDVIARGGRELLPEGGAVSLYGSLAVKLPTADEDKGLGTGKTDVGAFASLSRRLEGMRLSLLGGYIKVGDPPGVDLDDVLLYGVGFSGMRARTHLYGSLEGRTATVPGADDPLEINAGFFHPLNPRHWIKGTAFVGLTDGGPDWGMSLGFVQWF</sequence>
<reference evidence="1 2" key="1">
    <citation type="submission" date="2015-08" db="EMBL/GenBank/DDBJ databases">
        <title>Complete genome sequence of Sulfurifustis variabilis.</title>
        <authorList>
            <person name="Miura A."/>
            <person name="Kojima H."/>
            <person name="Fukui M."/>
        </authorList>
    </citation>
    <scope>NUCLEOTIDE SEQUENCE [LARGE SCALE GENOMIC DNA]</scope>
    <source>
        <strain evidence="2">skN76</strain>
    </source>
</reference>
<proteinExistence type="predicted"/>
<keyword evidence="2" id="KW-1185">Reference proteome</keyword>
<dbReference type="KEGG" id="sva:SVA_3241"/>
<evidence type="ECO:0000313" key="2">
    <source>
        <dbReference type="Proteomes" id="UP000218899"/>
    </source>
</evidence>
<name>A0A1B4V8C1_9GAMM</name>
<organism evidence="1 2">
    <name type="scientific">Sulfurifustis variabilis</name>
    <dbReference type="NCBI Taxonomy" id="1675686"/>
    <lineage>
        <taxon>Bacteria</taxon>
        <taxon>Pseudomonadati</taxon>
        <taxon>Pseudomonadota</taxon>
        <taxon>Gammaproteobacteria</taxon>
        <taxon>Acidiferrobacterales</taxon>
        <taxon>Acidiferrobacteraceae</taxon>
        <taxon>Sulfurifustis</taxon>
    </lineage>
</organism>
<dbReference type="RefSeq" id="WP_096462148.1">
    <property type="nucleotide sequence ID" value="NZ_AP014936.1"/>
</dbReference>
<evidence type="ECO:0008006" key="3">
    <source>
        <dbReference type="Google" id="ProtNLM"/>
    </source>
</evidence>
<dbReference type="AlphaFoldDB" id="A0A1B4V8C1"/>
<evidence type="ECO:0000313" key="1">
    <source>
        <dbReference type="EMBL" id="BAU49789.1"/>
    </source>
</evidence>
<dbReference type="Proteomes" id="UP000218899">
    <property type="component" value="Chromosome"/>
</dbReference>
<dbReference type="EMBL" id="AP014936">
    <property type="protein sequence ID" value="BAU49789.1"/>
    <property type="molecule type" value="Genomic_DNA"/>
</dbReference>
<gene>
    <name evidence="1" type="ORF">SVA_3241</name>
</gene>
<dbReference type="OrthoDB" id="194048at2"/>
<protein>
    <recommendedName>
        <fullName evidence="3">Transporter</fullName>
    </recommendedName>
</protein>